<dbReference type="EMBL" id="JBHMDY010000001">
    <property type="protein sequence ID" value="MFB9258251.1"/>
    <property type="molecule type" value="Genomic_DNA"/>
</dbReference>
<keyword evidence="10" id="KW-1185">Reference proteome</keyword>
<evidence type="ECO:0000259" key="8">
    <source>
        <dbReference type="Pfam" id="PF00814"/>
    </source>
</evidence>
<keyword evidence="7" id="KW-0963">Cytoplasm</keyword>
<dbReference type="InterPro" id="IPR043129">
    <property type="entry name" value="ATPase_NBD"/>
</dbReference>
<comment type="subcellular location">
    <subcellularLocation>
        <location evidence="7">Cytoplasm</location>
    </subcellularLocation>
</comment>
<feature type="binding site" evidence="7">
    <location>
        <position position="170"/>
    </location>
    <ligand>
        <name>substrate</name>
    </ligand>
</feature>
<sequence>MKTVLGIESSCDETGVAVARIHDDGRAELLSDVVASSMSEHARFGGVVPEIASRAHLEALVPTVRAALAEAGIERPDAVATTIGPGLSGALLVGSSGAKAYAAAWGVPFYAVNHLVGHVAVAGFDGGPLPECVALLVSGGHTQLLHVRSLTEPVVELGSTVDDAAGEAYDKVARLLGLGYPGGPVIDRLAATGDPTAIAFPRGMTGPRDARHDFSFSGLKTAVARRIEAAERDGVQLEVADVAASFQEAVSDVLTMKAVRACTDLGVDTLLIGGGVAANSRLRELAAERCAAAGITLRVPRPRLCTDNGAMVVGVASALLADGVAASPLTVAADPGLPVETTQVV</sequence>
<keyword evidence="2 7" id="KW-0819">tRNA processing</keyword>
<organism evidence="9 10">
    <name type="scientific">Dietzia aerolata</name>
    <dbReference type="NCBI Taxonomy" id="595984"/>
    <lineage>
        <taxon>Bacteria</taxon>
        <taxon>Bacillati</taxon>
        <taxon>Actinomycetota</taxon>
        <taxon>Actinomycetes</taxon>
        <taxon>Mycobacteriales</taxon>
        <taxon>Dietziaceae</taxon>
        <taxon>Dietzia</taxon>
    </lineage>
</organism>
<proteinExistence type="inferred from homology"/>
<dbReference type="CDD" id="cd24133">
    <property type="entry name" value="ASKHA_NBD_TsaD_bac"/>
    <property type="match status" value="1"/>
</dbReference>
<dbReference type="RefSeq" id="WP_380022712.1">
    <property type="nucleotide sequence ID" value="NZ_JBHMDY010000001.1"/>
</dbReference>
<feature type="binding site" evidence="7">
    <location>
        <position position="118"/>
    </location>
    <ligand>
        <name>Fe cation</name>
        <dbReference type="ChEBI" id="CHEBI:24875"/>
    </ligand>
</feature>
<keyword evidence="1 7" id="KW-0808">Transferase</keyword>
<comment type="function">
    <text evidence="7">Required for the formation of a threonylcarbamoyl group on adenosine at position 37 (t(6)A37) in tRNAs that read codons beginning with adenine. Is involved in the transfer of the threonylcarbamoyl moiety of threonylcarbamoyl-AMP (TC-AMP) to the N6 group of A37, together with TsaE and TsaB. TsaD likely plays a direct catalytic role in this reaction.</text>
</comment>
<dbReference type="HAMAP" id="MF_01445">
    <property type="entry name" value="TsaD"/>
    <property type="match status" value="1"/>
</dbReference>
<keyword evidence="4 7" id="KW-0408">Iron</keyword>
<feature type="binding site" evidence="7">
    <location>
        <position position="307"/>
    </location>
    <ligand>
        <name>Fe cation</name>
        <dbReference type="ChEBI" id="CHEBI:24875"/>
    </ligand>
</feature>
<feature type="binding site" evidence="7">
    <location>
        <begin position="136"/>
        <end position="140"/>
    </location>
    <ligand>
        <name>substrate</name>
    </ligand>
</feature>
<dbReference type="EC" id="2.3.1.234" evidence="7"/>
<dbReference type="GO" id="GO:0061711">
    <property type="term" value="F:tRNA N(6)-L-threonylcarbamoyladenine synthase activity"/>
    <property type="evidence" value="ECO:0007669"/>
    <property type="project" value="UniProtKB-EC"/>
</dbReference>
<evidence type="ECO:0000256" key="7">
    <source>
        <dbReference type="HAMAP-Rule" id="MF_01445"/>
    </source>
</evidence>
<evidence type="ECO:0000313" key="9">
    <source>
        <dbReference type="EMBL" id="MFB9258251.1"/>
    </source>
</evidence>
<feature type="domain" description="Gcp-like" evidence="8">
    <location>
        <begin position="28"/>
        <end position="312"/>
    </location>
</feature>
<keyword evidence="3 7" id="KW-0479">Metal-binding</keyword>
<dbReference type="InterPro" id="IPR017861">
    <property type="entry name" value="KAE1/TsaD"/>
</dbReference>
<dbReference type="Pfam" id="PF00814">
    <property type="entry name" value="TsaD"/>
    <property type="match status" value="1"/>
</dbReference>
<comment type="catalytic activity">
    <reaction evidence="6 7">
        <text>L-threonylcarbamoyladenylate + adenosine(37) in tRNA = N(6)-L-threonylcarbamoyladenosine(37) in tRNA + AMP + H(+)</text>
        <dbReference type="Rhea" id="RHEA:37059"/>
        <dbReference type="Rhea" id="RHEA-COMP:10162"/>
        <dbReference type="Rhea" id="RHEA-COMP:10163"/>
        <dbReference type="ChEBI" id="CHEBI:15378"/>
        <dbReference type="ChEBI" id="CHEBI:73682"/>
        <dbReference type="ChEBI" id="CHEBI:74411"/>
        <dbReference type="ChEBI" id="CHEBI:74418"/>
        <dbReference type="ChEBI" id="CHEBI:456215"/>
        <dbReference type="EC" id="2.3.1.234"/>
    </reaction>
</comment>
<dbReference type="PANTHER" id="PTHR11735">
    <property type="entry name" value="TRNA N6-ADENOSINE THREONYLCARBAMOYLTRANSFERASE"/>
    <property type="match status" value="1"/>
</dbReference>
<feature type="binding site" evidence="7">
    <location>
        <position position="279"/>
    </location>
    <ligand>
        <name>substrate</name>
    </ligand>
</feature>
<dbReference type="SUPFAM" id="SSF53067">
    <property type="entry name" value="Actin-like ATPase domain"/>
    <property type="match status" value="1"/>
</dbReference>
<dbReference type="Gene3D" id="3.30.420.40">
    <property type="match status" value="2"/>
</dbReference>
<feature type="binding site" evidence="7">
    <location>
        <position position="183"/>
    </location>
    <ligand>
        <name>substrate</name>
    </ligand>
</feature>
<dbReference type="PANTHER" id="PTHR11735:SF6">
    <property type="entry name" value="TRNA N6-ADENOSINE THREONYLCARBAMOYLTRANSFERASE, MITOCHONDRIAL"/>
    <property type="match status" value="1"/>
</dbReference>
<evidence type="ECO:0000313" key="10">
    <source>
        <dbReference type="Proteomes" id="UP001589700"/>
    </source>
</evidence>
<dbReference type="InterPro" id="IPR017860">
    <property type="entry name" value="Peptidase_M22_CS"/>
</dbReference>
<dbReference type="NCBIfam" id="TIGR03723">
    <property type="entry name" value="T6A_TsaD_YgjD"/>
    <property type="match status" value="1"/>
</dbReference>
<feature type="binding site" evidence="7">
    <location>
        <position position="187"/>
    </location>
    <ligand>
        <name>substrate</name>
    </ligand>
</feature>
<dbReference type="PROSITE" id="PS01016">
    <property type="entry name" value="GLYCOPROTEASE"/>
    <property type="match status" value="1"/>
</dbReference>
<gene>
    <name evidence="7 9" type="primary">tsaD</name>
    <name evidence="9" type="ORF">ACFFVD_00360</name>
</gene>
<feature type="binding site" evidence="7">
    <location>
        <position position="114"/>
    </location>
    <ligand>
        <name>Fe cation</name>
        <dbReference type="ChEBI" id="CHEBI:24875"/>
    </ligand>
</feature>
<comment type="cofactor">
    <cofactor evidence="7">
        <name>Fe(2+)</name>
        <dbReference type="ChEBI" id="CHEBI:29033"/>
    </cofactor>
    <text evidence="7">Binds 1 Fe(2+) ion per subunit.</text>
</comment>
<name>A0ABV5JKS4_9ACTN</name>
<evidence type="ECO:0000256" key="5">
    <source>
        <dbReference type="ARBA" id="ARBA00023315"/>
    </source>
</evidence>
<evidence type="ECO:0000256" key="4">
    <source>
        <dbReference type="ARBA" id="ARBA00023004"/>
    </source>
</evidence>
<dbReference type="InterPro" id="IPR022450">
    <property type="entry name" value="TsaD"/>
</dbReference>
<evidence type="ECO:0000256" key="1">
    <source>
        <dbReference type="ARBA" id="ARBA00022679"/>
    </source>
</evidence>
<protein>
    <recommendedName>
        <fullName evidence="7">tRNA N6-adenosine threonylcarbamoyltransferase</fullName>
        <ecNumber evidence="7">2.3.1.234</ecNumber>
    </recommendedName>
    <alternativeName>
        <fullName evidence="7">N6-L-threonylcarbamoyladenine synthase</fullName>
        <shortName evidence="7">t(6)A synthase</shortName>
    </alternativeName>
    <alternativeName>
        <fullName evidence="7">t(6)A37 threonylcarbamoyladenosine biosynthesis protein TsaD</fullName>
    </alternativeName>
    <alternativeName>
        <fullName evidence="7">tRNA threonylcarbamoyladenosine biosynthesis protein TsaD</fullName>
    </alternativeName>
</protein>
<evidence type="ECO:0000256" key="2">
    <source>
        <dbReference type="ARBA" id="ARBA00022694"/>
    </source>
</evidence>
<evidence type="ECO:0000256" key="6">
    <source>
        <dbReference type="ARBA" id="ARBA00048117"/>
    </source>
</evidence>
<comment type="caution">
    <text evidence="9">The sequence shown here is derived from an EMBL/GenBank/DDBJ whole genome shotgun (WGS) entry which is preliminary data.</text>
</comment>
<reference evidence="9 10" key="1">
    <citation type="submission" date="2024-09" db="EMBL/GenBank/DDBJ databases">
        <authorList>
            <person name="Sun Q."/>
            <person name="Mori K."/>
        </authorList>
    </citation>
    <scope>NUCLEOTIDE SEQUENCE [LARGE SCALE GENOMIC DNA]</scope>
    <source>
        <strain evidence="9 10">CCM 7659</strain>
    </source>
</reference>
<dbReference type="PRINTS" id="PR00789">
    <property type="entry name" value="OSIALOPTASE"/>
</dbReference>
<accession>A0ABV5JKS4</accession>
<evidence type="ECO:0000256" key="3">
    <source>
        <dbReference type="ARBA" id="ARBA00022723"/>
    </source>
</evidence>
<keyword evidence="5 7" id="KW-0012">Acyltransferase</keyword>
<dbReference type="InterPro" id="IPR000905">
    <property type="entry name" value="Gcp-like_dom"/>
</dbReference>
<dbReference type="Proteomes" id="UP001589700">
    <property type="component" value="Unassembled WGS sequence"/>
</dbReference>
<comment type="similarity">
    <text evidence="7">Belongs to the KAE1 / TsaD family.</text>
</comment>
<dbReference type="NCBIfam" id="TIGR00329">
    <property type="entry name" value="gcp_kae1"/>
    <property type="match status" value="1"/>
</dbReference>